<dbReference type="Proteomes" id="UP000558488">
    <property type="component" value="Unassembled WGS sequence"/>
</dbReference>
<gene>
    <name evidence="4" type="ORF">mPipKuh1_006622</name>
</gene>
<organism evidence="4 5">
    <name type="scientific">Pipistrellus kuhlii</name>
    <name type="common">Kuhl's pipistrelle</name>
    <dbReference type="NCBI Taxonomy" id="59472"/>
    <lineage>
        <taxon>Eukaryota</taxon>
        <taxon>Metazoa</taxon>
        <taxon>Chordata</taxon>
        <taxon>Craniata</taxon>
        <taxon>Vertebrata</taxon>
        <taxon>Euteleostomi</taxon>
        <taxon>Mammalia</taxon>
        <taxon>Eutheria</taxon>
        <taxon>Laurasiatheria</taxon>
        <taxon>Chiroptera</taxon>
        <taxon>Yangochiroptera</taxon>
        <taxon>Vespertilionidae</taxon>
        <taxon>Pipistrellus</taxon>
    </lineage>
</organism>
<keyword evidence="1 2" id="KW-0732">Signal</keyword>
<keyword evidence="5" id="KW-1185">Reference proteome</keyword>
<feature type="signal peptide" evidence="2">
    <location>
        <begin position="1"/>
        <end position="20"/>
    </location>
</feature>
<evidence type="ECO:0000259" key="3">
    <source>
        <dbReference type="Pfam" id="PF15037"/>
    </source>
</evidence>
<evidence type="ECO:0000313" key="4">
    <source>
        <dbReference type="EMBL" id="KAF6335245.1"/>
    </source>
</evidence>
<evidence type="ECO:0000313" key="5">
    <source>
        <dbReference type="Proteomes" id="UP000558488"/>
    </source>
</evidence>
<feature type="chain" id="PRO_5029556592" evidence="2">
    <location>
        <begin position="21"/>
        <end position="156"/>
    </location>
</feature>
<evidence type="ECO:0000256" key="1">
    <source>
        <dbReference type="ARBA" id="ARBA00022729"/>
    </source>
</evidence>
<name>A0A7J7WCU8_PIPKU</name>
<evidence type="ECO:0000256" key="2">
    <source>
        <dbReference type="SAM" id="SignalP"/>
    </source>
</evidence>
<accession>A0A7J7WCU8</accession>
<comment type="caution">
    <text evidence="4">The sequence shown here is derived from an EMBL/GenBank/DDBJ whole genome shotgun (WGS) entry which is preliminary data.</text>
</comment>
<dbReference type="AlphaFoldDB" id="A0A7J7WCU8"/>
<reference evidence="4 5" key="1">
    <citation type="journal article" date="2020" name="Nature">
        <title>Six reference-quality genomes reveal evolution of bat adaptations.</title>
        <authorList>
            <person name="Jebb D."/>
            <person name="Huang Z."/>
            <person name="Pippel M."/>
            <person name="Hughes G.M."/>
            <person name="Lavrichenko K."/>
            <person name="Devanna P."/>
            <person name="Winkler S."/>
            <person name="Jermiin L.S."/>
            <person name="Skirmuntt E.C."/>
            <person name="Katzourakis A."/>
            <person name="Burkitt-Gray L."/>
            <person name="Ray D.A."/>
            <person name="Sullivan K.A.M."/>
            <person name="Roscito J.G."/>
            <person name="Kirilenko B.M."/>
            <person name="Davalos L.M."/>
            <person name="Corthals A.P."/>
            <person name="Power M.L."/>
            <person name="Jones G."/>
            <person name="Ransome R.D."/>
            <person name="Dechmann D.K.N."/>
            <person name="Locatelli A.G."/>
            <person name="Puechmaille S.J."/>
            <person name="Fedrigo O."/>
            <person name="Jarvis E.D."/>
            <person name="Hiller M."/>
            <person name="Vernes S.C."/>
            <person name="Myers E.W."/>
            <person name="Teeling E.C."/>
        </authorList>
    </citation>
    <scope>NUCLEOTIDE SEQUENCE [LARGE SCALE GENOMIC DNA]</scope>
    <source>
        <strain evidence="4">MPipKuh1</strain>
        <tissue evidence="4">Flight muscle</tissue>
    </source>
</reference>
<feature type="domain" description="Interleukin-17 receptor C/E N-terminal" evidence="3">
    <location>
        <begin position="71"/>
        <end position="152"/>
    </location>
</feature>
<dbReference type="PANTHER" id="PTHR15583">
    <property type="entry name" value="INTERLEUKIN-17 RECEPTOR"/>
    <property type="match status" value="1"/>
</dbReference>
<protein>
    <submittedName>
        <fullName evidence="4">Interleukin 17 receptor C</fullName>
    </submittedName>
</protein>
<proteinExistence type="predicted"/>
<dbReference type="Pfam" id="PF15037">
    <property type="entry name" value="IL17_R_N"/>
    <property type="match status" value="1"/>
</dbReference>
<dbReference type="InterPro" id="IPR039465">
    <property type="entry name" value="IL-17_rcpt-like"/>
</dbReference>
<keyword evidence="4" id="KW-0675">Receptor</keyword>
<dbReference type="PANTHER" id="PTHR15583:SF12">
    <property type="entry name" value="INTERLEUKIN-17 RECEPTOR C"/>
    <property type="match status" value="1"/>
</dbReference>
<dbReference type="GO" id="GO:0030368">
    <property type="term" value="F:interleukin-17 receptor activity"/>
    <property type="evidence" value="ECO:0007669"/>
    <property type="project" value="InterPro"/>
</dbReference>
<sequence length="156" mass="17107">MPVRWFLLSLALGPSPVVLSLERLMEPRDAARCSPGLSCHLWDGDVLCLPGAVEPAPGPVLVPTRLQTELVLRCHEETDCNLCVRVSVHLAVRGHWEEPDNEEPFGRAADPELEEPRNASLQAQVVLSFQAYPTARCVLLEVQVPTALVQPGLCDI</sequence>
<dbReference type="InterPro" id="IPR027841">
    <property type="entry name" value="IL-17_rcpt_C/E_N"/>
</dbReference>
<dbReference type="EMBL" id="JACAGB010000011">
    <property type="protein sequence ID" value="KAF6335245.1"/>
    <property type="molecule type" value="Genomic_DNA"/>
</dbReference>